<evidence type="ECO:0000256" key="2">
    <source>
        <dbReference type="ARBA" id="ARBA00022679"/>
    </source>
</evidence>
<dbReference type="EMBL" id="FUXM01000040">
    <property type="protein sequence ID" value="SKA21984.1"/>
    <property type="molecule type" value="Genomic_DNA"/>
</dbReference>
<protein>
    <submittedName>
        <fullName evidence="5">Methyltransferase domain-containing protein</fullName>
    </submittedName>
</protein>
<dbReference type="GO" id="GO:0046500">
    <property type="term" value="P:S-adenosylmethionine metabolic process"/>
    <property type="evidence" value="ECO:0007669"/>
    <property type="project" value="TreeGrafter"/>
</dbReference>
<dbReference type="GO" id="GO:0005829">
    <property type="term" value="C:cytosol"/>
    <property type="evidence" value="ECO:0007669"/>
    <property type="project" value="TreeGrafter"/>
</dbReference>
<dbReference type="GO" id="GO:0046498">
    <property type="term" value="P:S-adenosylhomocysteine metabolic process"/>
    <property type="evidence" value="ECO:0007669"/>
    <property type="project" value="TreeGrafter"/>
</dbReference>
<sequence length="263" mass="30235">MQERQDFYRNLSEEYDLMVDWPSRLSRELPFLTGVLQKQAGKKVIDAACGTGNHGLALAELGWEVTGTDASPEMVAIASTRAERWPNLKFYQLRLGELARQFGEEKFDALLCLGNSLPHVLERLQLEQTIGDFALVLKSGGVAVVQLLNYQRIFSEAERFLAPVSRKTQEGERLFLRFYDFLPENYLDFNLVVLRQQGGTWQQQVETTRLRGWLARELLPVFRSQGFTRIELYGDYQGKPYQELKAKDLIIVAYKVDGEEMTK</sequence>
<dbReference type="PANTHER" id="PTHR16458">
    <property type="entry name" value="GLYCINE N-METHYLTRANSFERASE"/>
    <property type="match status" value="1"/>
</dbReference>
<keyword evidence="3" id="KW-0949">S-adenosyl-L-methionine</keyword>
<dbReference type="GO" id="GO:0017174">
    <property type="term" value="F:glycine N-methyltransferase activity"/>
    <property type="evidence" value="ECO:0007669"/>
    <property type="project" value="InterPro"/>
</dbReference>
<accession>A0A1T4S154</accession>
<evidence type="ECO:0000313" key="5">
    <source>
        <dbReference type="EMBL" id="SKA21984.1"/>
    </source>
</evidence>
<dbReference type="GO" id="GO:0042802">
    <property type="term" value="F:identical protein binding"/>
    <property type="evidence" value="ECO:0007669"/>
    <property type="project" value="TreeGrafter"/>
</dbReference>
<dbReference type="GO" id="GO:1904047">
    <property type="term" value="F:S-adenosyl-L-methionine binding"/>
    <property type="evidence" value="ECO:0007669"/>
    <property type="project" value="TreeGrafter"/>
</dbReference>
<dbReference type="AlphaFoldDB" id="A0A1T4S154"/>
<dbReference type="Pfam" id="PF13649">
    <property type="entry name" value="Methyltransf_25"/>
    <property type="match status" value="1"/>
</dbReference>
<dbReference type="GO" id="GO:0051289">
    <property type="term" value="P:protein homotetramerization"/>
    <property type="evidence" value="ECO:0007669"/>
    <property type="project" value="TreeGrafter"/>
</dbReference>
<dbReference type="RefSeq" id="WP_078666379.1">
    <property type="nucleotide sequence ID" value="NZ_FUXM01000040.1"/>
</dbReference>
<dbReference type="SUPFAM" id="SSF53335">
    <property type="entry name" value="S-adenosyl-L-methionine-dependent methyltransferases"/>
    <property type="match status" value="1"/>
</dbReference>
<keyword evidence="1 5" id="KW-0489">Methyltransferase</keyword>
<feature type="domain" description="Methyltransferase" evidence="4">
    <location>
        <begin position="44"/>
        <end position="141"/>
    </location>
</feature>
<proteinExistence type="predicted"/>
<dbReference type="Gene3D" id="2.20.25.110">
    <property type="entry name" value="S-adenosyl-L-methionine-dependent methyltransferases"/>
    <property type="match status" value="1"/>
</dbReference>
<name>A0A1T4S154_9FIRM</name>
<dbReference type="OrthoDB" id="9811589at2"/>
<dbReference type="GO" id="GO:0006730">
    <property type="term" value="P:one-carbon metabolic process"/>
    <property type="evidence" value="ECO:0007669"/>
    <property type="project" value="TreeGrafter"/>
</dbReference>
<organism evidence="5 6">
    <name type="scientific">Carboxydocella sporoproducens DSM 16521</name>
    <dbReference type="NCBI Taxonomy" id="1121270"/>
    <lineage>
        <taxon>Bacteria</taxon>
        <taxon>Bacillati</taxon>
        <taxon>Bacillota</taxon>
        <taxon>Clostridia</taxon>
        <taxon>Eubacteriales</taxon>
        <taxon>Clostridiales Family XVI. Incertae Sedis</taxon>
        <taxon>Carboxydocella</taxon>
    </lineage>
</organism>
<dbReference type="GO" id="GO:0032259">
    <property type="term" value="P:methylation"/>
    <property type="evidence" value="ECO:0007669"/>
    <property type="project" value="UniProtKB-KW"/>
</dbReference>
<dbReference type="Proteomes" id="UP000189933">
    <property type="component" value="Unassembled WGS sequence"/>
</dbReference>
<evidence type="ECO:0000259" key="4">
    <source>
        <dbReference type="Pfam" id="PF13649"/>
    </source>
</evidence>
<evidence type="ECO:0000313" key="6">
    <source>
        <dbReference type="Proteomes" id="UP000189933"/>
    </source>
</evidence>
<evidence type="ECO:0000256" key="1">
    <source>
        <dbReference type="ARBA" id="ARBA00022603"/>
    </source>
</evidence>
<gene>
    <name evidence="5" type="ORF">SAMN02745885_02386</name>
</gene>
<dbReference type="Gene3D" id="3.40.50.150">
    <property type="entry name" value="Vaccinia Virus protein VP39"/>
    <property type="match status" value="1"/>
</dbReference>
<keyword evidence="2 5" id="KW-0808">Transferase</keyword>
<evidence type="ECO:0000256" key="3">
    <source>
        <dbReference type="ARBA" id="ARBA00022691"/>
    </source>
</evidence>
<reference evidence="6" key="1">
    <citation type="submission" date="2017-02" db="EMBL/GenBank/DDBJ databases">
        <authorList>
            <person name="Varghese N."/>
            <person name="Submissions S."/>
        </authorList>
    </citation>
    <scope>NUCLEOTIDE SEQUENCE [LARGE SCALE GENOMIC DNA]</scope>
    <source>
        <strain evidence="6">DSM 16521</strain>
    </source>
</reference>
<dbReference type="InterPro" id="IPR029063">
    <property type="entry name" value="SAM-dependent_MTases_sf"/>
</dbReference>
<dbReference type="CDD" id="cd02440">
    <property type="entry name" value="AdoMet_MTases"/>
    <property type="match status" value="1"/>
</dbReference>
<dbReference type="GO" id="GO:1901052">
    <property type="term" value="P:sarcosine metabolic process"/>
    <property type="evidence" value="ECO:0007669"/>
    <property type="project" value="TreeGrafter"/>
</dbReference>
<dbReference type="InterPro" id="IPR014369">
    <property type="entry name" value="Gly/Sar_N_MeTrfase"/>
</dbReference>
<dbReference type="GO" id="GO:0006111">
    <property type="term" value="P:regulation of gluconeogenesis"/>
    <property type="evidence" value="ECO:0007669"/>
    <property type="project" value="TreeGrafter"/>
</dbReference>
<dbReference type="PANTHER" id="PTHR16458:SF2">
    <property type="entry name" value="GLYCINE N-METHYLTRANSFERASE"/>
    <property type="match status" value="1"/>
</dbReference>
<dbReference type="GO" id="GO:0016594">
    <property type="term" value="F:glycine binding"/>
    <property type="evidence" value="ECO:0007669"/>
    <property type="project" value="TreeGrafter"/>
</dbReference>
<dbReference type="InterPro" id="IPR041698">
    <property type="entry name" value="Methyltransf_25"/>
</dbReference>
<keyword evidence="6" id="KW-1185">Reference proteome</keyword>